<protein>
    <submittedName>
        <fullName evidence="1">Fructokinase</fullName>
        <ecNumber evidence="1">2.7.1.4</ecNumber>
    </submittedName>
</protein>
<sequence length="88" mass="10048">MNCKHILKTLIISICRTLCRLLTDRCPKISVICITKESVPGVLFLRDFCNTFLSGYETTKAASIASMLVIFVRDCRTAVIRFLRCRFV</sequence>
<organism evidence="1 2">
    <name type="scientific">Methanosarcina siciliae T4/M</name>
    <dbReference type="NCBI Taxonomy" id="1434120"/>
    <lineage>
        <taxon>Archaea</taxon>
        <taxon>Methanobacteriati</taxon>
        <taxon>Methanobacteriota</taxon>
        <taxon>Stenosarchaea group</taxon>
        <taxon>Methanomicrobia</taxon>
        <taxon>Methanosarcinales</taxon>
        <taxon>Methanosarcinaceae</taxon>
        <taxon>Methanosarcina</taxon>
    </lineage>
</organism>
<evidence type="ECO:0000313" key="2">
    <source>
        <dbReference type="Proteomes" id="UP000033111"/>
    </source>
</evidence>
<evidence type="ECO:0000313" key="1">
    <source>
        <dbReference type="EMBL" id="AKB28307.1"/>
    </source>
</evidence>
<keyword evidence="2" id="KW-1185">Reference proteome</keyword>
<dbReference type="AlphaFoldDB" id="A0A0E3P3N5"/>
<dbReference type="EC" id="2.7.1.4" evidence="1"/>
<accession>A0A0E3P3N5</accession>
<dbReference type="EMBL" id="CP009506">
    <property type="protein sequence ID" value="AKB28307.1"/>
    <property type="molecule type" value="Genomic_DNA"/>
</dbReference>
<gene>
    <name evidence="1" type="ORF">MSSIT_1588</name>
</gene>
<reference evidence="1 2" key="1">
    <citation type="submission" date="2014-07" db="EMBL/GenBank/DDBJ databases">
        <title>Methanogenic archaea and the global carbon cycle.</title>
        <authorList>
            <person name="Henriksen J.R."/>
            <person name="Luke J."/>
            <person name="Reinhart S."/>
            <person name="Benedict M.N."/>
            <person name="Youngblut N.D."/>
            <person name="Metcalf M.E."/>
            <person name="Whitaker R.J."/>
            <person name="Metcalf W.W."/>
        </authorList>
    </citation>
    <scope>NUCLEOTIDE SEQUENCE [LARGE SCALE GENOMIC DNA]</scope>
    <source>
        <strain evidence="1 2">T4/M</strain>
    </source>
</reference>
<dbReference type="GO" id="GO:0008865">
    <property type="term" value="F:fructokinase activity"/>
    <property type="evidence" value="ECO:0007669"/>
    <property type="project" value="UniProtKB-EC"/>
</dbReference>
<dbReference type="HOGENOM" id="CLU_2461824_0_0_2"/>
<proteinExistence type="predicted"/>
<keyword evidence="1" id="KW-0808">Transferase</keyword>
<dbReference type="KEGG" id="msw:MSSIT_1588"/>
<keyword evidence="1" id="KW-0418">Kinase</keyword>
<name>A0A0E3P3N5_9EURY</name>
<dbReference type="PATRIC" id="fig|1434120.4.peg.2034"/>
<dbReference type="Proteomes" id="UP000033111">
    <property type="component" value="Chromosome"/>
</dbReference>